<name>A0A1E3RB74_9MYCO</name>
<dbReference type="RefSeq" id="WP_069406898.1">
    <property type="nucleotide sequence ID" value="NZ_MIGZ01000139.1"/>
</dbReference>
<keyword evidence="4" id="KW-1185">Reference proteome</keyword>
<dbReference type="EMBL" id="MIGZ01000139">
    <property type="protein sequence ID" value="ODQ86617.1"/>
    <property type="molecule type" value="Genomic_DNA"/>
</dbReference>
<sequence>MLRGSTKYQDRVLSSIGLVVLLCIALVALLFTANPFGGRSGDRLSVVINTPYVGQGVEAGTPVVLHGVEVGRVANVATTADGGVRLVTDLQKTPVHGLTDSMSVDFRTINYFGVSGINLDPKPGGQVLRDGSEVSVQPTGNFTLSELLAQLGDVSTASLTPQLIQVMDRVTRYTDGLNPLFETAISVTQAVADVQTVPTEHLLANTTSIVAAFPEFNDVAIESTRRLIDYSYYPGQTFPPAATIARPITPPFLEGVTVPNLADVSEEFFQNVTTEFSRTASQGLFAAVGKLLGSHVDDLVPMISGIKALTDTTPPLLRPGDIAQKLAELRTRFETLYAGNGDQRAMSVRVVLDSLPGVAAPLGIVMGGAE</sequence>
<dbReference type="InterPro" id="IPR003399">
    <property type="entry name" value="Mce/MlaD"/>
</dbReference>
<dbReference type="Proteomes" id="UP000094243">
    <property type="component" value="Unassembled WGS sequence"/>
</dbReference>
<accession>A0A1E3RB74</accession>
<feature type="domain" description="Mce/MlaD" evidence="2">
    <location>
        <begin position="47"/>
        <end position="121"/>
    </location>
</feature>
<keyword evidence="1" id="KW-0812">Transmembrane</keyword>
<dbReference type="OrthoDB" id="4367361at2"/>
<dbReference type="AlphaFoldDB" id="A0A1E3RB74"/>
<protein>
    <submittedName>
        <fullName evidence="3">Mammalian cell entry protein</fullName>
    </submittedName>
</protein>
<gene>
    <name evidence="3" type="ORF">BHQ17_20215</name>
</gene>
<keyword evidence="1" id="KW-1133">Transmembrane helix</keyword>
<evidence type="ECO:0000313" key="3">
    <source>
        <dbReference type="EMBL" id="ODQ86617.1"/>
    </source>
</evidence>
<evidence type="ECO:0000259" key="2">
    <source>
        <dbReference type="Pfam" id="PF02470"/>
    </source>
</evidence>
<proteinExistence type="predicted"/>
<dbReference type="Pfam" id="PF02470">
    <property type="entry name" value="MlaD"/>
    <property type="match status" value="1"/>
</dbReference>
<evidence type="ECO:0000256" key="1">
    <source>
        <dbReference type="SAM" id="Phobius"/>
    </source>
</evidence>
<evidence type="ECO:0000313" key="4">
    <source>
        <dbReference type="Proteomes" id="UP000094243"/>
    </source>
</evidence>
<feature type="transmembrane region" description="Helical" evidence="1">
    <location>
        <begin position="12"/>
        <end position="33"/>
    </location>
</feature>
<comment type="caution">
    <text evidence="3">The sequence shown here is derived from an EMBL/GenBank/DDBJ whole genome shotgun (WGS) entry which is preliminary data.</text>
</comment>
<organism evidence="3 4">
    <name type="scientific">Mycolicibacterium holsaticum</name>
    <dbReference type="NCBI Taxonomy" id="152142"/>
    <lineage>
        <taxon>Bacteria</taxon>
        <taxon>Bacillati</taxon>
        <taxon>Actinomycetota</taxon>
        <taxon>Actinomycetes</taxon>
        <taxon>Mycobacteriales</taxon>
        <taxon>Mycobacteriaceae</taxon>
        <taxon>Mycolicibacterium</taxon>
    </lineage>
</organism>
<reference evidence="4" key="1">
    <citation type="submission" date="2016-09" db="EMBL/GenBank/DDBJ databases">
        <authorList>
            <person name="Greninger A.L."/>
            <person name="Jerome K.R."/>
            <person name="Mcnair B."/>
            <person name="Wallis C."/>
            <person name="Fang F."/>
        </authorList>
    </citation>
    <scope>NUCLEOTIDE SEQUENCE [LARGE SCALE GENOMIC DNA]</scope>
    <source>
        <strain evidence="4">M7</strain>
    </source>
</reference>
<keyword evidence="1" id="KW-0472">Membrane</keyword>